<keyword evidence="2" id="KW-1185">Reference proteome</keyword>
<dbReference type="AlphaFoldDB" id="A0A931FFW1"/>
<proteinExistence type="predicted"/>
<organism evidence="1 2">
    <name type="scientific">Streptacidiphilus fuscans</name>
    <dbReference type="NCBI Taxonomy" id="2789292"/>
    <lineage>
        <taxon>Bacteria</taxon>
        <taxon>Bacillati</taxon>
        <taxon>Actinomycetota</taxon>
        <taxon>Actinomycetes</taxon>
        <taxon>Kitasatosporales</taxon>
        <taxon>Streptomycetaceae</taxon>
        <taxon>Streptacidiphilus</taxon>
    </lineage>
</organism>
<protein>
    <submittedName>
        <fullName evidence="1">Uncharacterized protein</fullName>
    </submittedName>
</protein>
<accession>A0A931FFW1</accession>
<comment type="caution">
    <text evidence="1">The sequence shown here is derived from an EMBL/GenBank/DDBJ whole genome shotgun (WGS) entry which is preliminary data.</text>
</comment>
<gene>
    <name evidence="1" type="ORF">I2501_19830</name>
</gene>
<reference evidence="1" key="1">
    <citation type="submission" date="2020-11" db="EMBL/GenBank/DDBJ databases">
        <title>Isolation and identification of active actinomycetes.</title>
        <authorList>
            <person name="Yu B."/>
        </authorList>
    </citation>
    <scope>NUCLEOTIDE SEQUENCE</scope>
    <source>
        <strain evidence="1">NEAU-YB345</strain>
    </source>
</reference>
<name>A0A931FFW1_9ACTN</name>
<dbReference type="Proteomes" id="UP000657385">
    <property type="component" value="Unassembled WGS sequence"/>
</dbReference>
<dbReference type="RefSeq" id="WP_196195467.1">
    <property type="nucleotide sequence ID" value="NZ_JADPRT010000008.1"/>
</dbReference>
<dbReference type="EMBL" id="JADPRT010000008">
    <property type="protein sequence ID" value="MBF9070281.1"/>
    <property type="molecule type" value="Genomic_DNA"/>
</dbReference>
<evidence type="ECO:0000313" key="2">
    <source>
        <dbReference type="Proteomes" id="UP000657385"/>
    </source>
</evidence>
<sequence>MSGSELSALDLEFRGLRLLDSPWSVHFARGTRGRRALEVYNNGLLVDVMVESALAPRLLRGARRGERDGTRSVLAWGYLSPDGEAPQVRFTRGGRQATEVEAVTTAGRFWLALGAPCVADRVSATAPDGTRDVLRVRAGWSR</sequence>
<evidence type="ECO:0000313" key="1">
    <source>
        <dbReference type="EMBL" id="MBF9070281.1"/>
    </source>
</evidence>